<proteinExistence type="predicted"/>
<evidence type="ECO:0000313" key="4">
    <source>
        <dbReference type="Proteomes" id="UP001153714"/>
    </source>
</evidence>
<accession>A0A9N9WHE6</accession>
<evidence type="ECO:0000256" key="2">
    <source>
        <dbReference type="SAM" id="MobiDB-lite"/>
    </source>
</evidence>
<organism evidence="3 4">
    <name type="scientific">Diatraea saccharalis</name>
    <name type="common">sugarcane borer</name>
    <dbReference type="NCBI Taxonomy" id="40085"/>
    <lineage>
        <taxon>Eukaryota</taxon>
        <taxon>Metazoa</taxon>
        <taxon>Ecdysozoa</taxon>
        <taxon>Arthropoda</taxon>
        <taxon>Hexapoda</taxon>
        <taxon>Insecta</taxon>
        <taxon>Pterygota</taxon>
        <taxon>Neoptera</taxon>
        <taxon>Endopterygota</taxon>
        <taxon>Lepidoptera</taxon>
        <taxon>Glossata</taxon>
        <taxon>Ditrysia</taxon>
        <taxon>Pyraloidea</taxon>
        <taxon>Crambidae</taxon>
        <taxon>Crambinae</taxon>
        <taxon>Diatraea</taxon>
    </lineage>
</organism>
<feature type="region of interest" description="Disordered" evidence="2">
    <location>
        <begin position="1"/>
        <end position="32"/>
    </location>
</feature>
<keyword evidence="4" id="KW-1185">Reference proteome</keyword>
<keyword evidence="1" id="KW-0175">Coiled coil</keyword>
<name>A0A9N9WHE6_9NEOP</name>
<sequence length="813" mass="95609">MKEEVAPPKASHSVPRSLRPEREKLLPPKRPSVIPKRVVHDTEIINKHEDLELQQNDLKEGAASDLNDTDSISSRNEKLTHLKIIWQEKIVEFEKIKNDLNDKQIKSLAKKIKEYAAENEMLSCSFEKVKNEFIIELNEIVSFIRKSVKDTMTLNLRNEQLICEVSDLNSQKSDLRKQLHEADYRRPSGIKNKVEDLEKQLKEEKCKNNLLRVQLNRASCQGKVNAEQISHIEAALEQSQSNCWALERTVQDLQEKNRKLQADFGLEFNKFTESIRENTAHLEEIAEAREKLQAEKEDLEKRLAELSTHYNESIKNMKKEINVKVEKIIETEMKYEDEKEERLKLIDKVESLCAQLLESELRYKDMVKQVQELELQLSNAAECRQELNITKHQLDIANTEIEKYRDRFIEQSEAIKEIENNFKESASLEENLKSDLKIKEEYIGELEKKVDLLEQQRQESENKMTAYEEQLSSLKNNLAQLQEDFGEFENLNELHEMVKQQRANLIEATRQNGELAEALQKKDIELEQCVETISEQEHIVEQRDEIIKMLSQKEEEHTNIIKLLRNNLEMRTQAEVDLNQDLSEKNAEIDNLINNLDTRKQQICELEKVILTLENQTRKLSAQRRKDQENIQSLETKLVEYETIYMEKKRNMETTSENLDSIIKKLELEINDTIETNSKNMESFFLDQTHVAGDRILTKRLHKHQLEQFNRNNDIFLTDGMIQNKPIADKCPKRDYKEIKHDLDRQKGITNIQNKKWMCSPEPNLNIYDSGTLETEESFNRKDYLTKNLHLSSLQQSRDDKKIKTFKFAAHRI</sequence>
<dbReference type="AlphaFoldDB" id="A0A9N9WHE6"/>
<dbReference type="OrthoDB" id="6923473at2759"/>
<reference evidence="3" key="2">
    <citation type="submission" date="2022-10" db="EMBL/GenBank/DDBJ databases">
        <authorList>
            <consortium name="ENA_rothamsted_submissions"/>
            <consortium name="culmorum"/>
            <person name="King R."/>
        </authorList>
    </citation>
    <scope>NUCLEOTIDE SEQUENCE</scope>
</reference>
<gene>
    <name evidence="3" type="ORF">DIATSA_LOCUS9466</name>
</gene>
<evidence type="ECO:0000313" key="3">
    <source>
        <dbReference type="EMBL" id="CAG9791881.1"/>
    </source>
</evidence>
<feature type="coiled-coil region" evidence="1">
    <location>
        <begin position="356"/>
        <end position="511"/>
    </location>
</feature>
<feature type="coiled-coil region" evidence="1">
    <location>
        <begin position="575"/>
        <end position="669"/>
    </location>
</feature>
<evidence type="ECO:0000256" key="1">
    <source>
        <dbReference type="SAM" id="Coils"/>
    </source>
</evidence>
<dbReference type="EMBL" id="OU893335">
    <property type="protein sequence ID" value="CAG9791881.1"/>
    <property type="molecule type" value="Genomic_DNA"/>
</dbReference>
<dbReference type="Proteomes" id="UP001153714">
    <property type="component" value="Chromosome 4"/>
</dbReference>
<reference evidence="3" key="1">
    <citation type="submission" date="2021-12" db="EMBL/GenBank/DDBJ databases">
        <authorList>
            <person name="King R."/>
        </authorList>
    </citation>
    <scope>NUCLEOTIDE SEQUENCE</scope>
</reference>
<protein>
    <submittedName>
        <fullName evidence="3">Uncharacterized protein</fullName>
    </submittedName>
</protein>
<feature type="coiled-coil region" evidence="1">
    <location>
        <begin position="158"/>
        <end position="316"/>
    </location>
</feature>